<dbReference type="EMBL" id="HBDX01001136">
    <property type="protein sequence ID" value="CAD8220278.1"/>
    <property type="molecule type" value="Transcribed_RNA"/>
</dbReference>
<accession>A0A6U0AMH9</accession>
<reference evidence="2" key="1">
    <citation type="submission" date="2021-01" db="EMBL/GenBank/DDBJ databases">
        <authorList>
            <person name="Corre E."/>
            <person name="Pelletier E."/>
            <person name="Niang G."/>
            <person name="Scheremetjew M."/>
            <person name="Finn R."/>
            <person name="Kale V."/>
            <person name="Holt S."/>
            <person name="Cochrane G."/>
            <person name="Meng A."/>
            <person name="Brown T."/>
            <person name="Cohen L."/>
        </authorList>
    </citation>
    <scope>NUCLEOTIDE SEQUENCE</scope>
    <source>
        <strain evidence="2">Clade-A-BCC118000</strain>
    </source>
</reference>
<evidence type="ECO:0000313" key="1">
    <source>
        <dbReference type="EMBL" id="CAD8220277.1"/>
    </source>
</evidence>
<name>A0A6U0AMH9_9CHLO</name>
<dbReference type="AlphaFoldDB" id="A0A6U0AMH9"/>
<protein>
    <submittedName>
        <fullName evidence="2">Uncharacterized protein</fullName>
    </submittedName>
</protein>
<evidence type="ECO:0000313" key="2">
    <source>
        <dbReference type="EMBL" id="CAD8220278.1"/>
    </source>
</evidence>
<gene>
    <name evidence="1" type="ORF">OLUC0939_LOCUS996</name>
    <name evidence="2" type="ORF">OLUC0939_LOCUS997</name>
</gene>
<sequence length="157" mass="16885">MASARDGTLAGASDGDGDAFAAKTLARTFDGARHGFVAATRCRGAAACASSCVEAAPRSFVADATTGKARWIERDDFGDASADETSALAYAEWCASERCPEKCIAFVTRRQREFMLEVLENDDGASGVDAFLRELVETAEYVNGREAGRRRARERDE</sequence>
<proteinExistence type="predicted"/>
<dbReference type="EMBL" id="HBDX01001135">
    <property type="protein sequence ID" value="CAD8220277.1"/>
    <property type="molecule type" value="Transcribed_RNA"/>
</dbReference>
<organism evidence="2">
    <name type="scientific">Ostreococcus sp. 'lucimarinus'</name>
    <dbReference type="NCBI Taxonomy" id="242159"/>
    <lineage>
        <taxon>Eukaryota</taxon>
        <taxon>Viridiplantae</taxon>
        <taxon>Chlorophyta</taxon>
        <taxon>Mamiellophyceae</taxon>
        <taxon>Mamiellales</taxon>
        <taxon>Bathycoccaceae</taxon>
        <taxon>Ostreococcus</taxon>
    </lineage>
</organism>